<feature type="domain" description="Major facilitator superfamily (MFS) profile" evidence="8">
    <location>
        <begin position="231"/>
        <end position="413"/>
    </location>
</feature>
<comment type="caution">
    <text evidence="9">The sequence shown here is derived from an EMBL/GenBank/DDBJ whole genome shotgun (WGS) entry which is preliminary data.</text>
</comment>
<keyword evidence="2" id="KW-0813">Transport</keyword>
<feature type="transmembrane region" description="Helical" evidence="7">
    <location>
        <begin position="97"/>
        <end position="123"/>
    </location>
</feature>
<keyword evidence="10" id="KW-1185">Reference proteome</keyword>
<name>A0ABT9WQJ3_9BACI</name>
<feature type="transmembrane region" description="Helical" evidence="7">
    <location>
        <begin position="269"/>
        <end position="290"/>
    </location>
</feature>
<feature type="transmembrane region" description="Helical" evidence="7">
    <location>
        <begin position="324"/>
        <end position="346"/>
    </location>
</feature>
<organism evidence="9 10">
    <name type="scientific">Bacillus chungangensis</name>
    <dbReference type="NCBI Taxonomy" id="587633"/>
    <lineage>
        <taxon>Bacteria</taxon>
        <taxon>Bacillati</taxon>
        <taxon>Bacillota</taxon>
        <taxon>Bacilli</taxon>
        <taxon>Bacillales</taxon>
        <taxon>Bacillaceae</taxon>
        <taxon>Bacillus</taxon>
    </lineage>
</organism>
<evidence type="ECO:0000256" key="4">
    <source>
        <dbReference type="ARBA" id="ARBA00022692"/>
    </source>
</evidence>
<feature type="transmembrane region" description="Helical" evidence="7">
    <location>
        <begin position="56"/>
        <end position="76"/>
    </location>
</feature>
<dbReference type="PANTHER" id="PTHR23513">
    <property type="entry name" value="INTEGRAL MEMBRANE EFFLUX PROTEIN-RELATED"/>
    <property type="match status" value="1"/>
</dbReference>
<dbReference type="SUPFAM" id="SSF103473">
    <property type="entry name" value="MFS general substrate transporter"/>
    <property type="match status" value="1"/>
</dbReference>
<gene>
    <name evidence="9" type="ORF">J2S08_001262</name>
</gene>
<evidence type="ECO:0000256" key="6">
    <source>
        <dbReference type="ARBA" id="ARBA00023136"/>
    </source>
</evidence>
<dbReference type="EMBL" id="JAUSTT010000006">
    <property type="protein sequence ID" value="MDQ0175428.1"/>
    <property type="molecule type" value="Genomic_DNA"/>
</dbReference>
<dbReference type="PANTHER" id="PTHR23513:SF6">
    <property type="entry name" value="MAJOR FACILITATOR SUPERFAMILY ASSOCIATED DOMAIN-CONTAINING PROTEIN"/>
    <property type="match status" value="1"/>
</dbReference>
<evidence type="ECO:0000313" key="10">
    <source>
        <dbReference type="Proteomes" id="UP001223586"/>
    </source>
</evidence>
<feature type="transmembrane region" description="Helical" evidence="7">
    <location>
        <begin position="358"/>
        <end position="377"/>
    </location>
</feature>
<feature type="transmembrane region" description="Helical" evidence="7">
    <location>
        <begin position="297"/>
        <end position="318"/>
    </location>
</feature>
<evidence type="ECO:0000256" key="5">
    <source>
        <dbReference type="ARBA" id="ARBA00022989"/>
    </source>
</evidence>
<feature type="transmembrane region" description="Helical" evidence="7">
    <location>
        <begin position="389"/>
        <end position="408"/>
    </location>
</feature>
<feature type="transmembrane region" description="Helical" evidence="7">
    <location>
        <begin position="20"/>
        <end position="44"/>
    </location>
</feature>
<feature type="transmembrane region" description="Helical" evidence="7">
    <location>
        <begin position="166"/>
        <end position="199"/>
    </location>
</feature>
<evidence type="ECO:0000256" key="7">
    <source>
        <dbReference type="SAM" id="Phobius"/>
    </source>
</evidence>
<dbReference type="Proteomes" id="UP001223586">
    <property type="component" value="Unassembled WGS sequence"/>
</dbReference>
<dbReference type="Pfam" id="PF07690">
    <property type="entry name" value="MFS_1"/>
    <property type="match status" value="1"/>
</dbReference>
<keyword evidence="3" id="KW-1003">Cell membrane</keyword>
<dbReference type="RefSeq" id="WP_307227743.1">
    <property type="nucleotide sequence ID" value="NZ_JAUSTT010000006.1"/>
</dbReference>
<accession>A0ABT9WQJ3</accession>
<evidence type="ECO:0000256" key="1">
    <source>
        <dbReference type="ARBA" id="ARBA00004651"/>
    </source>
</evidence>
<keyword evidence="6 7" id="KW-0472">Membrane</keyword>
<dbReference type="InterPro" id="IPR036259">
    <property type="entry name" value="MFS_trans_sf"/>
</dbReference>
<keyword evidence="5 7" id="KW-1133">Transmembrane helix</keyword>
<evidence type="ECO:0000259" key="8">
    <source>
        <dbReference type="PROSITE" id="PS50850"/>
    </source>
</evidence>
<protein>
    <submittedName>
        <fullName evidence="9">MFS family permease</fullName>
    </submittedName>
</protein>
<dbReference type="InterPro" id="IPR020846">
    <property type="entry name" value="MFS_dom"/>
</dbReference>
<proteinExistence type="predicted"/>
<feature type="transmembrane region" description="Helical" evidence="7">
    <location>
        <begin position="231"/>
        <end position="257"/>
    </location>
</feature>
<evidence type="ECO:0000313" key="9">
    <source>
        <dbReference type="EMBL" id="MDQ0175428.1"/>
    </source>
</evidence>
<comment type="subcellular location">
    <subcellularLocation>
        <location evidence="1">Cell membrane</location>
        <topology evidence="1">Multi-pass membrane protein</topology>
    </subcellularLocation>
</comment>
<dbReference type="Gene3D" id="1.20.1250.20">
    <property type="entry name" value="MFS general substrate transporter like domains"/>
    <property type="match status" value="1"/>
</dbReference>
<evidence type="ECO:0000256" key="2">
    <source>
        <dbReference type="ARBA" id="ARBA00022448"/>
    </source>
</evidence>
<sequence>MQPSVNIKNIFRLRYASALFIFISGQFISVLGTQISMVILPWILIKELGQPEFVGLLFFARMLPQVVAGPLVAVWTQNISVKKLLVFSQVLQGACQVTIVLLWVLGHLGVTIMLLLVLFQSIFNTPFQMTRASVIRNIADDGGPSVTTSNSLLQSSLQAANIIGPAIAAFIIAISKVSLISLILIDSFTFLLSACLIAFGKFPKVDSVSTKGSNFFKDIKEGFLYSAKNKVIFALLLPGFFGSLIYFPILQVILPLYLNSSLESNGASIYGAVLTSLACGALIGSFLFGFIRKKIKINYLFCISFTGYLLPFWLMVIFPSKTGILISAFIVGIFSGPAMITITSIVQTSIKREFVTRVFSIQNMTISLAVLLGYLFSGWAANVYPVENVLIILLLVGFIGIILSWRFIKINID</sequence>
<keyword evidence="4 7" id="KW-0812">Transmembrane</keyword>
<dbReference type="PROSITE" id="PS50850">
    <property type="entry name" value="MFS"/>
    <property type="match status" value="1"/>
</dbReference>
<dbReference type="CDD" id="cd06173">
    <property type="entry name" value="MFS_MefA_like"/>
    <property type="match status" value="1"/>
</dbReference>
<dbReference type="InterPro" id="IPR011701">
    <property type="entry name" value="MFS"/>
</dbReference>
<reference evidence="9 10" key="1">
    <citation type="submission" date="2023-07" db="EMBL/GenBank/DDBJ databases">
        <title>Genomic Encyclopedia of Type Strains, Phase IV (KMG-IV): sequencing the most valuable type-strain genomes for metagenomic binning, comparative biology and taxonomic classification.</title>
        <authorList>
            <person name="Goeker M."/>
        </authorList>
    </citation>
    <scope>NUCLEOTIDE SEQUENCE [LARGE SCALE GENOMIC DNA]</scope>
    <source>
        <strain evidence="9 10">DSM 23837</strain>
    </source>
</reference>
<evidence type="ECO:0000256" key="3">
    <source>
        <dbReference type="ARBA" id="ARBA00022475"/>
    </source>
</evidence>